<comment type="caution">
    <text evidence="4">The sequence shown here is derived from an EMBL/GenBank/DDBJ whole genome shotgun (WGS) entry which is preliminary data.</text>
</comment>
<keyword evidence="5" id="KW-1185">Reference proteome</keyword>
<dbReference type="InterPro" id="IPR016181">
    <property type="entry name" value="Acyl_CoA_acyltransferase"/>
</dbReference>
<proteinExistence type="predicted"/>
<dbReference type="GO" id="GO:0016747">
    <property type="term" value="F:acyltransferase activity, transferring groups other than amino-acyl groups"/>
    <property type="evidence" value="ECO:0007669"/>
    <property type="project" value="InterPro"/>
</dbReference>
<dbReference type="Gene3D" id="3.40.630.30">
    <property type="match status" value="1"/>
</dbReference>
<reference evidence="4 5" key="1">
    <citation type="submission" date="2018-03" db="EMBL/GenBank/DDBJ databases">
        <title>Genomic Encyclopedia of Type Strains, Phase III (KMG-III): the genomes of soil and plant-associated and newly described type strains.</title>
        <authorList>
            <person name="Whitman W."/>
        </authorList>
    </citation>
    <scope>NUCLEOTIDE SEQUENCE [LARGE SCALE GENOMIC DNA]</scope>
    <source>
        <strain evidence="4 5">CGMCC 4.7104</strain>
    </source>
</reference>
<dbReference type="PANTHER" id="PTHR43877">
    <property type="entry name" value="AMINOALKYLPHOSPHONATE N-ACETYLTRANSFERASE-RELATED-RELATED"/>
    <property type="match status" value="1"/>
</dbReference>
<organism evidence="4 5">
    <name type="scientific">Nonomuraea fuscirosea</name>
    <dbReference type="NCBI Taxonomy" id="1291556"/>
    <lineage>
        <taxon>Bacteria</taxon>
        <taxon>Bacillati</taxon>
        <taxon>Actinomycetota</taxon>
        <taxon>Actinomycetes</taxon>
        <taxon>Streptosporangiales</taxon>
        <taxon>Streptosporangiaceae</taxon>
        <taxon>Nonomuraea</taxon>
    </lineage>
</organism>
<dbReference type="AlphaFoldDB" id="A0A2T0N3X9"/>
<dbReference type="InterPro" id="IPR050832">
    <property type="entry name" value="Bact_Acetyltransf"/>
</dbReference>
<dbReference type="Proteomes" id="UP000238312">
    <property type="component" value="Unassembled WGS sequence"/>
</dbReference>
<dbReference type="RefSeq" id="WP_106238947.1">
    <property type="nucleotide sequence ID" value="NZ_PVNG01000005.1"/>
</dbReference>
<dbReference type="SUPFAM" id="SSF55729">
    <property type="entry name" value="Acyl-CoA N-acyltransferases (Nat)"/>
    <property type="match status" value="1"/>
</dbReference>
<dbReference type="PROSITE" id="PS51186">
    <property type="entry name" value="GNAT"/>
    <property type="match status" value="1"/>
</dbReference>
<dbReference type="PANTHER" id="PTHR43877:SF2">
    <property type="entry name" value="AMINOALKYLPHOSPHONATE N-ACETYLTRANSFERASE-RELATED"/>
    <property type="match status" value="1"/>
</dbReference>
<evidence type="ECO:0000313" key="5">
    <source>
        <dbReference type="Proteomes" id="UP000238312"/>
    </source>
</evidence>
<sequence length="166" mass="18215">MTVIEEPQDPYRGRKGGVIVTEEPWDGADGVRLRQAMRAELAARYDIPDQESEPPTAETITVFLIARDPAGEATGCGALRLLDDGTAEIKRMYVTPAARGTGVATRVLRALEEHARRHGVGTLLLSTGVRQPDAIRFYEREGYQRIDGYGPYAGEPLARCFTLQLG</sequence>
<dbReference type="OrthoDB" id="9803233at2"/>
<evidence type="ECO:0000313" key="4">
    <source>
        <dbReference type="EMBL" id="PRX66881.1"/>
    </source>
</evidence>
<dbReference type="EMBL" id="PVNG01000005">
    <property type="protein sequence ID" value="PRX66881.1"/>
    <property type="molecule type" value="Genomic_DNA"/>
</dbReference>
<evidence type="ECO:0000256" key="2">
    <source>
        <dbReference type="ARBA" id="ARBA00023315"/>
    </source>
</evidence>
<evidence type="ECO:0000259" key="3">
    <source>
        <dbReference type="PROSITE" id="PS51186"/>
    </source>
</evidence>
<gene>
    <name evidence="4" type="ORF">B0I32_105321</name>
</gene>
<keyword evidence="2" id="KW-0012">Acyltransferase</keyword>
<name>A0A2T0N3X9_9ACTN</name>
<dbReference type="CDD" id="cd04301">
    <property type="entry name" value="NAT_SF"/>
    <property type="match status" value="1"/>
</dbReference>
<feature type="domain" description="N-acetyltransferase" evidence="3">
    <location>
        <begin position="17"/>
        <end position="166"/>
    </location>
</feature>
<protein>
    <submittedName>
        <fullName evidence="4">Acetyltransferase (GNAT) family protein</fullName>
    </submittedName>
</protein>
<accession>A0A2T0N3X9</accession>
<dbReference type="Pfam" id="PF00583">
    <property type="entry name" value="Acetyltransf_1"/>
    <property type="match status" value="1"/>
</dbReference>
<dbReference type="InterPro" id="IPR000182">
    <property type="entry name" value="GNAT_dom"/>
</dbReference>
<keyword evidence="1 4" id="KW-0808">Transferase</keyword>
<evidence type="ECO:0000256" key="1">
    <source>
        <dbReference type="ARBA" id="ARBA00022679"/>
    </source>
</evidence>